<gene>
    <name evidence="1" type="ORF">PR048_005556</name>
</gene>
<reference evidence="1 2" key="1">
    <citation type="submission" date="2023-02" db="EMBL/GenBank/DDBJ databases">
        <title>LHISI_Scaffold_Assembly.</title>
        <authorList>
            <person name="Stuart O.P."/>
            <person name="Cleave R."/>
            <person name="Magrath M.J.L."/>
            <person name="Mikheyev A.S."/>
        </authorList>
    </citation>
    <scope>NUCLEOTIDE SEQUENCE [LARGE SCALE GENOMIC DNA]</scope>
    <source>
        <strain evidence="1">Daus_M_001</strain>
        <tissue evidence="1">Leg muscle</tissue>
    </source>
</reference>
<evidence type="ECO:0000313" key="2">
    <source>
        <dbReference type="Proteomes" id="UP001159363"/>
    </source>
</evidence>
<dbReference type="Proteomes" id="UP001159363">
    <property type="component" value="Chromosome 2"/>
</dbReference>
<protein>
    <submittedName>
        <fullName evidence="1">Uncharacterized protein</fullName>
    </submittedName>
</protein>
<dbReference type="EMBL" id="JARBHB010000002">
    <property type="protein sequence ID" value="KAJ8892975.1"/>
    <property type="molecule type" value="Genomic_DNA"/>
</dbReference>
<comment type="caution">
    <text evidence="1">The sequence shown here is derived from an EMBL/GenBank/DDBJ whole genome shotgun (WGS) entry which is preliminary data.</text>
</comment>
<accession>A0ABQ9I9Q1</accession>
<feature type="non-terminal residue" evidence="1">
    <location>
        <position position="161"/>
    </location>
</feature>
<evidence type="ECO:0000313" key="1">
    <source>
        <dbReference type="EMBL" id="KAJ8892975.1"/>
    </source>
</evidence>
<organism evidence="1 2">
    <name type="scientific">Dryococelus australis</name>
    <dbReference type="NCBI Taxonomy" id="614101"/>
    <lineage>
        <taxon>Eukaryota</taxon>
        <taxon>Metazoa</taxon>
        <taxon>Ecdysozoa</taxon>
        <taxon>Arthropoda</taxon>
        <taxon>Hexapoda</taxon>
        <taxon>Insecta</taxon>
        <taxon>Pterygota</taxon>
        <taxon>Neoptera</taxon>
        <taxon>Polyneoptera</taxon>
        <taxon>Phasmatodea</taxon>
        <taxon>Verophasmatodea</taxon>
        <taxon>Anareolatae</taxon>
        <taxon>Phasmatidae</taxon>
        <taxon>Eurycanthinae</taxon>
        <taxon>Dryococelus</taxon>
    </lineage>
</organism>
<sequence>MKNVSNWKGKLDSKVSHQSGSIASFVFGDRRLSKSYEFQRGEDFWRKEMKPYLIKFYIDCVLPELVDTRHTRLMPIRDPECITRAQAKATTTNHIKVKMLKTMLNGKRRAKRLVGAGYRGLFSAWIHRKTPFKVSPNDTKFRGITIVPNTVPPGEEIRFCS</sequence>
<proteinExistence type="predicted"/>
<keyword evidence="2" id="KW-1185">Reference proteome</keyword>
<name>A0ABQ9I9Q1_9NEOP</name>